<dbReference type="EMBL" id="CADCVA010000063">
    <property type="protein sequence ID" value="CAA9405476.1"/>
    <property type="molecule type" value="Genomic_DNA"/>
</dbReference>
<organism evidence="4">
    <name type="scientific">uncultured Rubrobacteraceae bacterium</name>
    <dbReference type="NCBI Taxonomy" id="349277"/>
    <lineage>
        <taxon>Bacteria</taxon>
        <taxon>Bacillati</taxon>
        <taxon>Actinomycetota</taxon>
        <taxon>Rubrobacteria</taxon>
        <taxon>Rubrobacterales</taxon>
        <taxon>Rubrobacteraceae</taxon>
        <taxon>environmental samples</taxon>
    </lineage>
</organism>
<keyword evidence="2" id="KW-0012">Acyltransferase</keyword>
<dbReference type="CDD" id="cd04301">
    <property type="entry name" value="NAT_SF"/>
    <property type="match status" value="1"/>
</dbReference>
<reference evidence="4" key="1">
    <citation type="submission" date="2020-02" db="EMBL/GenBank/DDBJ databases">
        <authorList>
            <person name="Meier V. D."/>
        </authorList>
    </citation>
    <scope>NUCLEOTIDE SEQUENCE</scope>
    <source>
        <strain evidence="4">AVDCRST_MAG82</strain>
    </source>
</reference>
<dbReference type="SUPFAM" id="SSF55729">
    <property type="entry name" value="Acyl-CoA N-acyltransferases (Nat)"/>
    <property type="match status" value="1"/>
</dbReference>
<proteinExistence type="predicted"/>
<dbReference type="PROSITE" id="PS51186">
    <property type="entry name" value="GNAT"/>
    <property type="match status" value="1"/>
</dbReference>
<dbReference type="InterPro" id="IPR050832">
    <property type="entry name" value="Bact_Acetyltransf"/>
</dbReference>
<evidence type="ECO:0000259" key="3">
    <source>
        <dbReference type="PROSITE" id="PS51186"/>
    </source>
</evidence>
<name>A0A6J4P3T3_9ACTN</name>
<feature type="domain" description="N-acetyltransferase" evidence="3">
    <location>
        <begin position="13"/>
        <end position="171"/>
    </location>
</feature>
<keyword evidence="1" id="KW-0808">Transferase</keyword>
<protein>
    <recommendedName>
        <fullName evidence="3">N-acetyltransferase domain-containing protein</fullName>
    </recommendedName>
</protein>
<evidence type="ECO:0000256" key="1">
    <source>
        <dbReference type="ARBA" id="ARBA00022679"/>
    </source>
</evidence>
<dbReference type="Pfam" id="PF00583">
    <property type="entry name" value="Acetyltransf_1"/>
    <property type="match status" value="1"/>
</dbReference>
<accession>A0A6J4P3T3</accession>
<dbReference type="InterPro" id="IPR016181">
    <property type="entry name" value="Acyl_CoA_acyltransferase"/>
</dbReference>
<evidence type="ECO:0000313" key="4">
    <source>
        <dbReference type="EMBL" id="CAA9405476.1"/>
    </source>
</evidence>
<evidence type="ECO:0000256" key="2">
    <source>
        <dbReference type="ARBA" id="ARBA00023315"/>
    </source>
</evidence>
<dbReference type="InterPro" id="IPR000182">
    <property type="entry name" value="GNAT_dom"/>
</dbReference>
<dbReference type="AlphaFoldDB" id="A0A6J4P3T3"/>
<dbReference type="PANTHER" id="PTHR43877">
    <property type="entry name" value="AMINOALKYLPHOSPHONATE N-ACETYLTRANSFERASE-RELATED-RELATED"/>
    <property type="match status" value="1"/>
</dbReference>
<sequence length="171" mass="18761">MNKKGPSVKPVQPRIRPFDDRDAGAVVDLSLRAWAPAYASLERTLGSEIFRRQHSDWREDQRRAVEEVLARGKGRVWVAEVDGTAVGFVAVELHSPERGMGETSMLAVDPDRQGGGIGTALTEFALDRLKDAGMKVAMVETGGDPGHAAARRTYEKAGYVLLPIARYFKNL</sequence>
<gene>
    <name evidence="4" type="ORF">AVDCRST_MAG82-451</name>
</gene>
<dbReference type="Gene3D" id="3.40.630.30">
    <property type="match status" value="1"/>
</dbReference>
<dbReference type="GO" id="GO:0016747">
    <property type="term" value="F:acyltransferase activity, transferring groups other than amino-acyl groups"/>
    <property type="evidence" value="ECO:0007669"/>
    <property type="project" value="InterPro"/>
</dbReference>